<evidence type="ECO:0000313" key="1">
    <source>
        <dbReference type="EMBL" id="WLJ25817.1"/>
    </source>
</evidence>
<proteinExistence type="predicted"/>
<dbReference type="EMBL" id="OQ890317">
    <property type="protein sequence ID" value="WLJ25817.1"/>
    <property type="molecule type" value="Genomic_DNA"/>
</dbReference>
<protein>
    <submittedName>
        <fullName evidence="1">Major head protein</fullName>
    </submittedName>
</protein>
<reference evidence="1" key="1">
    <citation type="submission" date="2023-04" db="EMBL/GenBank/DDBJ databases">
        <title>The human skin virome in hidradenitis suppurativa patients.</title>
        <authorList>
            <person name="Jansen D."/>
        </authorList>
    </citation>
    <scope>NUCLEOTIDE SEQUENCE</scope>
    <source>
        <strain evidence="1">VC3_JansenPhageG</strain>
    </source>
</reference>
<sequence>MAAENNLTEKMVKAQSIDFVETFGKQLQSLFDMLGVERKVGLTAGSTIKTYKSSVTLDGTKVAKGDIIPLSQVKVEDGDPIELAWDKKRKAVAVEDIQKYGFEQAINVTDQKLLREIQKGVRNSLFGYLEKGTGKATGEGLQGAIAQGWGQVQVAFEDDAVRTVVFANPLDVADYLAKAQITVQTAFGLNYVENFLGADVVVLSSAIAKGKLYATAAENLVFAYAVVSGGEIGKAFDFTTDETGIIGVTKDINKQRLTAETIALSGTALYAERLDGVVVVTIKAKASGATA</sequence>
<name>A0AA49X868_9VIRU</name>
<organism evidence="1">
    <name type="scientific">Firmicutes phage HS10</name>
    <dbReference type="NCBI Taxonomy" id="3056392"/>
    <lineage>
        <taxon>Viruses</taxon>
    </lineage>
</organism>
<accession>A0AA49X868</accession>